<dbReference type="Proteomes" id="UP000237662">
    <property type="component" value="Unassembled WGS sequence"/>
</dbReference>
<keyword evidence="1" id="KW-0805">Transcription regulation</keyword>
<feature type="transmembrane region" description="Helical" evidence="4">
    <location>
        <begin position="32"/>
        <end position="56"/>
    </location>
</feature>
<feature type="transmembrane region" description="Helical" evidence="4">
    <location>
        <begin position="205"/>
        <end position="222"/>
    </location>
</feature>
<dbReference type="InterPro" id="IPR018062">
    <property type="entry name" value="HTH_AraC-typ_CS"/>
</dbReference>
<keyword evidence="4" id="KW-0812">Transmembrane</keyword>
<dbReference type="InterPro" id="IPR009057">
    <property type="entry name" value="Homeodomain-like_sf"/>
</dbReference>
<feature type="domain" description="HTH araC/xylS-type" evidence="5">
    <location>
        <begin position="256"/>
        <end position="364"/>
    </location>
</feature>
<evidence type="ECO:0000256" key="4">
    <source>
        <dbReference type="SAM" id="Phobius"/>
    </source>
</evidence>
<organism evidence="6 7">
    <name type="scientific">Neolewinella xylanilytica</name>
    <dbReference type="NCBI Taxonomy" id="1514080"/>
    <lineage>
        <taxon>Bacteria</taxon>
        <taxon>Pseudomonadati</taxon>
        <taxon>Bacteroidota</taxon>
        <taxon>Saprospiria</taxon>
        <taxon>Saprospirales</taxon>
        <taxon>Lewinellaceae</taxon>
        <taxon>Neolewinella</taxon>
    </lineage>
</organism>
<dbReference type="SUPFAM" id="SSF46689">
    <property type="entry name" value="Homeodomain-like"/>
    <property type="match status" value="1"/>
</dbReference>
<evidence type="ECO:0000313" key="6">
    <source>
        <dbReference type="EMBL" id="PPK84772.1"/>
    </source>
</evidence>
<reference evidence="6 7" key="1">
    <citation type="submission" date="2018-02" db="EMBL/GenBank/DDBJ databases">
        <title>Genomic Encyclopedia of Archaeal and Bacterial Type Strains, Phase II (KMG-II): from individual species to whole genera.</title>
        <authorList>
            <person name="Goeker M."/>
        </authorList>
    </citation>
    <scope>NUCLEOTIDE SEQUENCE [LARGE SCALE GENOMIC DNA]</scope>
    <source>
        <strain evidence="6 7">DSM 29526</strain>
    </source>
</reference>
<evidence type="ECO:0000313" key="7">
    <source>
        <dbReference type="Proteomes" id="UP000237662"/>
    </source>
</evidence>
<dbReference type="PANTHER" id="PTHR43280:SF29">
    <property type="entry name" value="ARAC-FAMILY TRANSCRIPTIONAL REGULATOR"/>
    <property type="match status" value="1"/>
</dbReference>
<feature type="transmembrane region" description="Helical" evidence="4">
    <location>
        <begin position="98"/>
        <end position="114"/>
    </location>
</feature>
<feature type="transmembrane region" description="Helical" evidence="4">
    <location>
        <begin position="175"/>
        <end position="193"/>
    </location>
</feature>
<dbReference type="SMART" id="SM00342">
    <property type="entry name" value="HTH_ARAC"/>
    <property type="match status" value="1"/>
</dbReference>
<keyword evidence="7" id="KW-1185">Reference proteome</keyword>
<feature type="transmembrane region" description="Helical" evidence="4">
    <location>
        <begin position="134"/>
        <end position="154"/>
    </location>
</feature>
<feature type="transmembrane region" description="Helical" evidence="4">
    <location>
        <begin position="6"/>
        <end position="25"/>
    </location>
</feature>
<keyword evidence="4" id="KW-1133">Transmembrane helix</keyword>
<dbReference type="PANTHER" id="PTHR43280">
    <property type="entry name" value="ARAC-FAMILY TRANSCRIPTIONAL REGULATOR"/>
    <property type="match status" value="1"/>
</dbReference>
<evidence type="ECO:0000256" key="1">
    <source>
        <dbReference type="ARBA" id="ARBA00023015"/>
    </source>
</evidence>
<gene>
    <name evidence="6" type="ORF">CLV84_3936</name>
</gene>
<comment type="caution">
    <text evidence="6">The sequence shown here is derived from an EMBL/GenBank/DDBJ whole genome shotgun (WGS) entry which is preliminary data.</text>
</comment>
<dbReference type="EMBL" id="PTJC01000007">
    <property type="protein sequence ID" value="PPK84772.1"/>
    <property type="molecule type" value="Genomic_DNA"/>
</dbReference>
<accession>A0A2S6I1E2</accession>
<dbReference type="OrthoDB" id="6283866at2"/>
<dbReference type="GO" id="GO:0043565">
    <property type="term" value="F:sequence-specific DNA binding"/>
    <property type="evidence" value="ECO:0007669"/>
    <property type="project" value="InterPro"/>
</dbReference>
<keyword evidence="4" id="KW-0472">Membrane</keyword>
<protein>
    <submittedName>
        <fullName evidence="6">Helix-turn-helix protein</fullName>
    </submittedName>
</protein>
<sequence>MRLANLISLLGLIQGLLLVAVILWAHRPRRPTLLLGCFILTLSLRIVPFLLFRLPIGTAYPELRWLPLYFWHSSLPLLYLYIRTLTGQLSWRRDWRHLLPGAAEFLLVSAVFLVEYTRSGPLWDPETAERVFSVYTVIGIVPNLLYAWLVIRLLNRSQLGIKQYYSDLSGKNLTWLKISVILISALAASYSFLRFGPIAVEWDTVTIFGAVLNTLSIYYVSINGLRQFALADTIHLQEPVTLPPDISRTNTDGDQPHLFETVDRHVRGQKPYLDPQLTIANLSEALRISERNLSRIINSGSGQHFNRYINRYRVEHAKRLLLDEAYDHYNMEGIAAESGFNNKATFYQAFKRYSKLSPGTLRKVRDSRSGLN</sequence>
<name>A0A2S6I1E2_9BACT</name>
<evidence type="ECO:0000256" key="2">
    <source>
        <dbReference type="ARBA" id="ARBA00023125"/>
    </source>
</evidence>
<evidence type="ECO:0000256" key="3">
    <source>
        <dbReference type="ARBA" id="ARBA00023163"/>
    </source>
</evidence>
<keyword evidence="2" id="KW-0238">DNA-binding</keyword>
<dbReference type="Pfam" id="PF12833">
    <property type="entry name" value="HTH_18"/>
    <property type="match status" value="1"/>
</dbReference>
<dbReference type="Gene3D" id="1.10.10.60">
    <property type="entry name" value="Homeodomain-like"/>
    <property type="match status" value="2"/>
</dbReference>
<dbReference type="PROSITE" id="PS01124">
    <property type="entry name" value="HTH_ARAC_FAMILY_2"/>
    <property type="match status" value="1"/>
</dbReference>
<evidence type="ECO:0000259" key="5">
    <source>
        <dbReference type="PROSITE" id="PS01124"/>
    </source>
</evidence>
<dbReference type="PROSITE" id="PS00041">
    <property type="entry name" value="HTH_ARAC_FAMILY_1"/>
    <property type="match status" value="1"/>
</dbReference>
<dbReference type="GO" id="GO:0003700">
    <property type="term" value="F:DNA-binding transcription factor activity"/>
    <property type="evidence" value="ECO:0007669"/>
    <property type="project" value="InterPro"/>
</dbReference>
<keyword evidence="3" id="KW-0804">Transcription</keyword>
<feature type="transmembrane region" description="Helical" evidence="4">
    <location>
        <begin position="68"/>
        <end position="86"/>
    </location>
</feature>
<dbReference type="AlphaFoldDB" id="A0A2S6I1E2"/>
<dbReference type="InterPro" id="IPR018060">
    <property type="entry name" value="HTH_AraC"/>
</dbReference>
<proteinExistence type="predicted"/>